<comment type="subcellular location">
    <subcellularLocation>
        <location evidence="8">Cytoplasm</location>
    </subcellularLocation>
</comment>
<keyword evidence="5 8" id="KW-0479">Metal-binding</keyword>
<organism evidence="9 10">
    <name type="scientific">miscellaneous Crenarchaeota group-15 archaeon DG-45</name>
    <dbReference type="NCBI Taxonomy" id="1685127"/>
    <lineage>
        <taxon>Archaea</taxon>
        <taxon>Candidatus Bathyarchaeota</taxon>
        <taxon>MCG-15</taxon>
    </lineage>
</organism>
<dbReference type="EMBL" id="LFWZ01000054">
    <property type="protein sequence ID" value="KON29710.1"/>
    <property type="molecule type" value="Genomic_DNA"/>
</dbReference>
<evidence type="ECO:0000313" key="10">
    <source>
        <dbReference type="Proteomes" id="UP000037210"/>
    </source>
</evidence>
<dbReference type="GO" id="GO:0005737">
    <property type="term" value="C:cytoplasm"/>
    <property type="evidence" value="ECO:0007669"/>
    <property type="project" value="UniProtKB-SubCell"/>
</dbReference>
<dbReference type="HAMAP" id="MF_00615">
    <property type="entry name" value="RNApol_arch_Rpo12"/>
    <property type="match status" value="1"/>
</dbReference>
<dbReference type="GO" id="GO:0008270">
    <property type="term" value="F:zinc ion binding"/>
    <property type="evidence" value="ECO:0007669"/>
    <property type="project" value="UniProtKB-UniRule"/>
</dbReference>
<evidence type="ECO:0000256" key="4">
    <source>
        <dbReference type="ARBA" id="ARBA00022695"/>
    </source>
</evidence>
<dbReference type="Gene3D" id="2.20.28.30">
    <property type="entry name" value="RNA polymerase ii, chain L"/>
    <property type="match status" value="1"/>
</dbReference>
<keyword evidence="4 8" id="KW-0548">Nucleotidyltransferase</keyword>
<dbReference type="SMART" id="SM00659">
    <property type="entry name" value="RPOLCX"/>
    <property type="match status" value="1"/>
</dbReference>
<dbReference type="GO" id="GO:0006351">
    <property type="term" value="P:DNA-templated transcription"/>
    <property type="evidence" value="ECO:0007669"/>
    <property type="project" value="UniProtKB-UniRule"/>
</dbReference>
<dbReference type="InterPro" id="IPR006591">
    <property type="entry name" value="RNAP_P/RPABC4"/>
</dbReference>
<evidence type="ECO:0000256" key="6">
    <source>
        <dbReference type="ARBA" id="ARBA00022833"/>
    </source>
</evidence>
<evidence type="ECO:0000256" key="7">
    <source>
        <dbReference type="ARBA" id="ARBA00023163"/>
    </source>
</evidence>
<sequence>MGLDEEEAEGRRPARGPSYECVRCGRRVSFHELERYISFRCPHCGYRVFRKVRAPIVKRVKAT</sequence>
<comment type="caution">
    <text evidence="9">The sequence shown here is derived from an EMBL/GenBank/DDBJ whole genome shotgun (WGS) entry which is preliminary data.</text>
</comment>
<dbReference type="Proteomes" id="UP000037210">
    <property type="component" value="Unassembled WGS sequence"/>
</dbReference>
<dbReference type="GO" id="GO:0003677">
    <property type="term" value="F:DNA binding"/>
    <property type="evidence" value="ECO:0007669"/>
    <property type="project" value="InterPro"/>
</dbReference>
<keyword evidence="1 8" id="KW-0240">DNA-directed RNA polymerase</keyword>
<dbReference type="GO" id="GO:0000428">
    <property type="term" value="C:DNA-directed RNA polymerase complex"/>
    <property type="evidence" value="ECO:0007669"/>
    <property type="project" value="UniProtKB-KW"/>
</dbReference>
<dbReference type="InterPro" id="IPR023464">
    <property type="entry name" value="Rpo12"/>
</dbReference>
<feature type="binding site" evidence="8">
    <location>
        <position position="24"/>
    </location>
    <ligand>
        <name>Zn(2+)</name>
        <dbReference type="ChEBI" id="CHEBI:29105"/>
    </ligand>
</feature>
<dbReference type="AlphaFoldDB" id="A0A0M0BMZ4"/>
<dbReference type="InterPro" id="IPR029040">
    <property type="entry name" value="RPABC4/Spt4"/>
</dbReference>
<evidence type="ECO:0000256" key="2">
    <source>
        <dbReference type="ARBA" id="ARBA00022490"/>
    </source>
</evidence>
<comment type="function">
    <text evidence="8">DNA-dependent RNA polymerase (RNAP) catalyzes the transcription of DNA into RNA using the four ribonucleoside triphosphates as substrates.</text>
</comment>
<evidence type="ECO:0000313" key="9">
    <source>
        <dbReference type="EMBL" id="KON29710.1"/>
    </source>
</evidence>
<keyword evidence="7 8" id="KW-0804">Transcription</keyword>
<accession>A0A0M0BMZ4</accession>
<comment type="subunit">
    <text evidence="8">Part of the RNA polymerase complex.</text>
</comment>
<keyword evidence="6 8" id="KW-0862">Zinc</keyword>
<dbReference type="GO" id="GO:0003899">
    <property type="term" value="F:DNA-directed RNA polymerase activity"/>
    <property type="evidence" value="ECO:0007669"/>
    <property type="project" value="UniProtKB-UniRule"/>
</dbReference>
<evidence type="ECO:0000256" key="5">
    <source>
        <dbReference type="ARBA" id="ARBA00022723"/>
    </source>
</evidence>
<reference evidence="9 10" key="1">
    <citation type="submission" date="2015-06" db="EMBL/GenBank/DDBJ databases">
        <title>New insights into the roles of widespread benthic archaea in carbon and nitrogen cycling.</title>
        <authorList>
            <person name="Lazar C.S."/>
            <person name="Baker B.J."/>
            <person name="Seitz K.W."/>
            <person name="Hyde A.S."/>
            <person name="Dick G.J."/>
            <person name="Hinrichs K.-U."/>
            <person name="Teske A.P."/>
        </authorList>
    </citation>
    <scope>NUCLEOTIDE SEQUENCE [LARGE SCALE GENOMIC DNA]</scope>
    <source>
        <strain evidence="9">DG-45</strain>
    </source>
</reference>
<feature type="binding site" evidence="8">
    <location>
        <position position="41"/>
    </location>
    <ligand>
        <name>Zn(2+)</name>
        <dbReference type="ChEBI" id="CHEBI:29105"/>
    </ligand>
</feature>
<comment type="catalytic activity">
    <reaction evidence="8">
        <text>RNA(n) + a ribonucleoside 5'-triphosphate = RNA(n+1) + diphosphate</text>
        <dbReference type="Rhea" id="RHEA:21248"/>
        <dbReference type="Rhea" id="RHEA-COMP:14527"/>
        <dbReference type="Rhea" id="RHEA-COMP:17342"/>
        <dbReference type="ChEBI" id="CHEBI:33019"/>
        <dbReference type="ChEBI" id="CHEBI:61557"/>
        <dbReference type="ChEBI" id="CHEBI:140395"/>
        <dbReference type="EC" id="2.7.7.6"/>
    </reaction>
</comment>
<keyword evidence="3 8" id="KW-0808">Transferase</keyword>
<evidence type="ECO:0000256" key="3">
    <source>
        <dbReference type="ARBA" id="ARBA00022679"/>
    </source>
</evidence>
<comment type="similarity">
    <text evidence="8">Belongs to the archaeal Rpo12/eukaryotic RPC10 RNA polymerase subunit family.</text>
</comment>
<gene>
    <name evidence="8" type="primary">rpo12</name>
    <name evidence="8" type="synonym">rpoP</name>
    <name evidence="9" type="ORF">AC482_05840</name>
</gene>
<dbReference type="EC" id="2.7.7.6" evidence="8"/>
<feature type="binding site" evidence="8">
    <location>
        <position position="44"/>
    </location>
    <ligand>
        <name>Zn(2+)</name>
        <dbReference type="ChEBI" id="CHEBI:29105"/>
    </ligand>
</feature>
<proteinExistence type="inferred from homology"/>
<comment type="cofactor">
    <cofactor evidence="8">
        <name>Zn(2+)</name>
        <dbReference type="ChEBI" id="CHEBI:29105"/>
    </cofactor>
    <text evidence="8">Binds 1 zinc ion.</text>
</comment>
<evidence type="ECO:0000256" key="8">
    <source>
        <dbReference type="HAMAP-Rule" id="MF_00615"/>
    </source>
</evidence>
<name>A0A0M0BMZ4_9ARCH</name>
<keyword evidence="2 8" id="KW-0963">Cytoplasm</keyword>
<protein>
    <recommendedName>
        <fullName evidence="8">DNA-directed RNA polymerase subunit Rpo12</fullName>
        <ecNumber evidence="8">2.7.7.6</ecNumber>
    </recommendedName>
    <alternativeName>
        <fullName evidence="8">DNA-directed RNA polymerase subunit P</fullName>
    </alternativeName>
</protein>
<dbReference type="SUPFAM" id="SSF63393">
    <property type="entry name" value="RNA polymerase subunits"/>
    <property type="match status" value="1"/>
</dbReference>
<evidence type="ECO:0000256" key="1">
    <source>
        <dbReference type="ARBA" id="ARBA00022478"/>
    </source>
</evidence>